<evidence type="ECO:0000259" key="3">
    <source>
        <dbReference type="PROSITE" id="PS50110"/>
    </source>
</evidence>
<gene>
    <name evidence="4" type="ORF">WQQ_01200</name>
    <name evidence="5" type="ORF">WQQ_03070</name>
</gene>
<dbReference type="Pfam" id="PF00072">
    <property type="entry name" value="Response_reg"/>
    <property type="match status" value="1"/>
</dbReference>
<dbReference type="AlphaFoldDB" id="I8T8D9"/>
<dbReference type="InterPro" id="IPR001789">
    <property type="entry name" value="Sig_transdc_resp-reg_receiver"/>
</dbReference>
<sequence length="125" mass="13873">MKPLQILLVDDNQTFLALALRLLSSLDDVEVIGWAYDGFNGVRLAEELCPDLVIMDLGMPGMGGLQATRLIKAQHQPPLIVIASYHDDVERREHAAAAGADAFVSKDEFEKQIAMFIEKAQRPIR</sequence>
<evidence type="ECO:0000256" key="2">
    <source>
        <dbReference type="PROSITE-ProRule" id="PRU00169"/>
    </source>
</evidence>
<evidence type="ECO:0000313" key="6">
    <source>
        <dbReference type="Proteomes" id="UP000003704"/>
    </source>
</evidence>
<dbReference type="InterPro" id="IPR011006">
    <property type="entry name" value="CheY-like_superfamily"/>
</dbReference>
<dbReference type="GO" id="GO:0000160">
    <property type="term" value="P:phosphorelay signal transduction system"/>
    <property type="evidence" value="ECO:0007669"/>
    <property type="project" value="InterPro"/>
</dbReference>
<dbReference type="OrthoDB" id="9793421at2"/>
<reference evidence="4" key="2">
    <citation type="submission" date="2012-05" db="EMBL/GenBank/DDBJ databases">
        <authorList>
            <person name="Park J.-H."/>
            <person name="Zylstra G.J."/>
            <person name="Chae J.-C."/>
        </authorList>
    </citation>
    <scope>NUCLEOTIDE SEQUENCE</scope>
    <source>
        <strain evidence="4">AP103</strain>
    </source>
</reference>
<name>I8T8D9_9GAMM</name>
<evidence type="ECO:0000313" key="4">
    <source>
        <dbReference type="EMBL" id="EIT69983.1"/>
    </source>
</evidence>
<comment type="caution">
    <text evidence="4">The sequence shown here is derived from an EMBL/GenBank/DDBJ whole genome shotgun (WGS) entry which is preliminary data.</text>
</comment>
<dbReference type="InterPro" id="IPR050595">
    <property type="entry name" value="Bact_response_regulator"/>
</dbReference>
<keyword evidence="1 2" id="KW-0597">Phosphoprotein</keyword>
<proteinExistence type="predicted"/>
<protein>
    <recommendedName>
        <fullName evidence="3">Response regulatory domain-containing protein</fullName>
    </recommendedName>
</protein>
<accession>I8T8D9</accession>
<dbReference type="RefSeq" id="WP_007183266.1">
    <property type="nucleotide sequence ID" value="NZ_AKGD01000001.1"/>
</dbReference>
<dbReference type="PROSITE" id="PS50110">
    <property type="entry name" value="RESPONSE_REGULATORY"/>
    <property type="match status" value="1"/>
</dbReference>
<dbReference type="SMART" id="SM00448">
    <property type="entry name" value="REC"/>
    <property type="match status" value="1"/>
</dbReference>
<dbReference type="CDD" id="cd17535">
    <property type="entry name" value="REC_NarL-like"/>
    <property type="match status" value="1"/>
</dbReference>
<dbReference type="InterPro" id="IPR058245">
    <property type="entry name" value="NreC/VraR/RcsB-like_REC"/>
</dbReference>
<organism evidence="4 6">
    <name type="scientific">Hydrocarboniphaga effusa AP103</name>
    <dbReference type="NCBI Taxonomy" id="1172194"/>
    <lineage>
        <taxon>Bacteria</taxon>
        <taxon>Pseudomonadati</taxon>
        <taxon>Pseudomonadota</taxon>
        <taxon>Gammaproteobacteria</taxon>
        <taxon>Nevskiales</taxon>
        <taxon>Nevskiaceae</taxon>
        <taxon>Hydrocarboniphaga</taxon>
    </lineage>
</organism>
<evidence type="ECO:0000313" key="5">
    <source>
        <dbReference type="EMBL" id="EIT70170.1"/>
    </source>
</evidence>
<feature type="domain" description="Response regulatory" evidence="3">
    <location>
        <begin position="5"/>
        <end position="121"/>
    </location>
</feature>
<keyword evidence="6" id="KW-1185">Reference proteome</keyword>
<dbReference type="PANTHER" id="PTHR44591:SF3">
    <property type="entry name" value="RESPONSE REGULATORY DOMAIN-CONTAINING PROTEIN"/>
    <property type="match status" value="1"/>
</dbReference>
<reference evidence="4 6" key="1">
    <citation type="journal article" date="2012" name="J. Bacteriol.">
        <title>Genome Sequence of n-Alkane-Degrading Hydrocarboniphaga effusa Strain AP103T (ATCC BAA-332T).</title>
        <authorList>
            <person name="Chang H.K."/>
            <person name="Zylstra G.J."/>
            <person name="Chae J.C."/>
        </authorList>
    </citation>
    <scope>NUCLEOTIDE SEQUENCE [LARGE SCALE GENOMIC DNA]</scope>
    <source>
        <strain evidence="4 6">AP103</strain>
    </source>
</reference>
<dbReference type="Gene3D" id="3.40.50.2300">
    <property type="match status" value="1"/>
</dbReference>
<dbReference type="Proteomes" id="UP000003704">
    <property type="component" value="Unassembled WGS sequence"/>
</dbReference>
<dbReference type="STRING" id="1172194.WQQ_01200"/>
<dbReference type="EMBL" id="AKGD01000001">
    <property type="protein sequence ID" value="EIT70170.1"/>
    <property type="molecule type" value="Genomic_DNA"/>
</dbReference>
<dbReference type="PATRIC" id="fig|1172194.4.peg.117"/>
<evidence type="ECO:0000256" key="1">
    <source>
        <dbReference type="ARBA" id="ARBA00022553"/>
    </source>
</evidence>
<dbReference type="SUPFAM" id="SSF52172">
    <property type="entry name" value="CheY-like"/>
    <property type="match status" value="1"/>
</dbReference>
<dbReference type="PANTHER" id="PTHR44591">
    <property type="entry name" value="STRESS RESPONSE REGULATOR PROTEIN 1"/>
    <property type="match status" value="1"/>
</dbReference>
<feature type="modified residue" description="4-aspartylphosphate" evidence="2">
    <location>
        <position position="56"/>
    </location>
</feature>
<dbReference type="EMBL" id="AKGD01000001">
    <property type="protein sequence ID" value="EIT69983.1"/>
    <property type="molecule type" value="Genomic_DNA"/>
</dbReference>